<reference evidence="7 8" key="1">
    <citation type="submission" date="2017-01" db="EMBL/GenBank/DDBJ databases">
        <authorList>
            <person name="Varghese N."/>
            <person name="Submissions S."/>
        </authorList>
    </citation>
    <scope>NUCLEOTIDE SEQUENCE [LARGE SCALE GENOMIC DNA]</scope>
    <source>
        <strain evidence="7 8">DSM 2061</strain>
    </source>
</reference>
<gene>
    <name evidence="7" type="ORF">SAMN05421766_11116</name>
</gene>
<dbReference type="InterPro" id="IPR017853">
    <property type="entry name" value="GH"/>
</dbReference>
<dbReference type="InterPro" id="IPR003476">
    <property type="entry name" value="Glyco_hydro_42"/>
</dbReference>
<dbReference type="InterPro" id="IPR013529">
    <property type="entry name" value="Glyco_hydro_42_N"/>
</dbReference>
<dbReference type="Pfam" id="PF02449">
    <property type="entry name" value="Glyco_hydro_42"/>
    <property type="match status" value="1"/>
</dbReference>
<dbReference type="EMBL" id="FTOB01000011">
    <property type="protein sequence ID" value="SIT11555.1"/>
    <property type="molecule type" value="Genomic_DNA"/>
</dbReference>
<accession>A0ABY1L517</accession>
<dbReference type="Gene3D" id="3.40.50.880">
    <property type="match status" value="1"/>
</dbReference>
<dbReference type="Gene3D" id="3.20.20.80">
    <property type="entry name" value="Glycosidases"/>
    <property type="match status" value="1"/>
</dbReference>
<evidence type="ECO:0000313" key="7">
    <source>
        <dbReference type="EMBL" id="SIT11555.1"/>
    </source>
</evidence>
<evidence type="ECO:0000256" key="1">
    <source>
        <dbReference type="ARBA" id="ARBA00022723"/>
    </source>
</evidence>
<dbReference type="CDD" id="cd03143">
    <property type="entry name" value="A4_beta-galactosidase_middle_domain"/>
    <property type="match status" value="1"/>
</dbReference>
<protein>
    <submittedName>
        <fullName evidence="7">Beta-galactosidase</fullName>
    </submittedName>
</protein>
<dbReference type="InterPro" id="IPR029062">
    <property type="entry name" value="Class_I_gatase-like"/>
</dbReference>
<dbReference type="SUPFAM" id="SSF51445">
    <property type="entry name" value="(Trans)glycosidases"/>
    <property type="match status" value="1"/>
</dbReference>
<proteinExistence type="predicted"/>
<keyword evidence="2" id="KW-0378">Hydrolase</keyword>
<evidence type="ECO:0000256" key="4">
    <source>
        <dbReference type="ARBA" id="ARBA00023295"/>
    </source>
</evidence>
<evidence type="ECO:0000313" key="8">
    <source>
        <dbReference type="Proteomes" id="UP000185728"/>
    </source>
</evidence>
<evidence type="ECO:0000256" key="3">
    <source>
        <dbReference type="ARBA" id="ARBA00022833"/>
    </source>
</evidence>
<keyword evidence="5" id="KW-0175">Coiled coil</keyword>
<feature type="domain" description="Glycoside hydrolase family 42 N-terminal" evidence="6">
    <location>
        <begin position="235"/>
        <end position="415"/>
    </location>
</feature>
<name>A0ABY1L517_9FLAO</name>
<evidence type="ECO:0000256" key="5">
    <source>
        <dbReference type="SAM" id="Coils"/>
    </source>
</evidence>
<dbReference type="RefSeq" id="WP_139327756.1">
    <property type="nucleotide sequence ID" value="NZ_FTOB01000011.1"/>
</dbReference>
<sequence>MEKRILNLFVQMIFVFCVGYSATAQRTRIPKINIEDFSGTEEEANLKIEALNELISEAENLGIDATKEKMAVRLAQIFLFYANWDEKNRSAYEKMFEELHSFHETTPEILAEYLPVYERSEVITVLDKAITTINRLISGEISRNPIPNIDWSQITYENNKQVYDGKPVFLADYTWQKDKAGPHDITTYFGNYGSLYIDPAMVENEEGDITPWVLSDINSKPSGNFGIMFIGHTRFPSWLETKYPDIRTGGGLFTKYDISNPGAREVNRKLFEGIIPSLKGKKFVEQGYMLSNEPHWNLSGNWETVQFSNYAMDSLKTWLKDKHHNIANLNALWNKNYSSFEEVSVTVPMSEVERGKPVWYDVMKFNQERANNWFSFLHDEVKKNDPNAKTHIKLIPLHWSGNDRHQGLDFETLTSITDHIGNDAGAKNSLRWGAKQDWEDRYHFLWRHLSMPYDFFRSVSPNKINYNSEVHFLQAPAFTDLFLDPNYVRSVYWLAVLQGMNSSQTWFWPRLEDGSFRLGHDSVKELAGSAINQPQVIHEITSTMMDINSHAETIDALQNLKQPIRIFYSETSAINKKEHMDDIFDIYESLYFEGVPIGFATQKIITDQNNALWDVVVVHKTDYVAEEELNALQAYLDKGGTVILDAVSLKKDEYGRNHGVALNTNNGGKILRSSSLSDMVSNALEIADSKGRLPNVVLEETNDLGLKGCVWRGYRSRTGEDIINVINIGKGKANIALKLNNSSEELVVTDLLTNERLDSNFTMDPETVYLLAVRQRSDEDNRFKITTTAETCPDKNNGSIHIVADFEQNYTAKLNNEDFEFTKDLTIEDVTPGAYELCLTTGENDISSCYNLTVKEAVTIKGQSSVATNKLNMTIEKGTAPFRVLVNDEQVYETHANSFSIDVQNGDEVQVKTDRECEGGINKVISSYGEILMAPNPSDGVVEIHVPTRKKTIQINLSNLQFQLISSKVYPVSSGIVKLDLTDSPAGVYLATIMLDEVVTVKIIKE</sequence>
<dbReference type="PANTHER" id="PTHR36447:SF2">
    <property type="entry name" value="BETA-GALACTOSIDASE YESZ"/>
    <property type="match status" value="1"/>
</dbReference>
<organism evidence="7 8">
    <name type="scientific">Zobellia uliginosa</name>
    <dbReference type="NCBI Taxonomy" id="143224"/>
    <lineage>
        <taxon>Bacteria</taxon>
        <taxon>Pseudomonadati</taxon>
        <taxon>Bacteroidota</taxon>
        <taxon>Flavobacteriia</taxon>
        <taxon>Flavobacteriales</taxon>
        <taxon>Flavobacteriaceae</taxon>
        <taxon>Zobellia</taxon>
    </lineage>
</organism>
<keyword evidence="4" id="KW-0326">Glycosidase</keyword>
<evidence type="ECO:0000256" key="2">
    <source>
        <dbReference type="ARBA" id="ARBA00022801"/>
    </source>
</evidence>
<feature type="coiled-coil region" evidence="5">
    <location>
        <begin position="41"/>
        <end position="68"/>
    </location>
</feature>
<keyword evidence="8" id="KW-1185">Reference proteome</keyword>
<comment type="caution">
    <text evidence="7">The sequence shown here is derived from an EMBL/GenBank/DDBJ whole genome shotgun (WGS) entry which is preliminary data.</text>
</comment>
<dbReference type="Proteomes" id="UP000185728">
    <property type="component" value="Unassembled WGS sequence"/>
</dbReference>
<evidence type="ECO:0000259" key="6">
    <source>
        <dbReference type="Pfam" id="PF02449"/>
    </source>
</evidence>
<keyword evidence="3" id="KW-0862">Zinc</keyword>
<keyword evidence="1" id="KW-0479">Metal-binding</keyword>
<dbReference type="PANTHER" id="PTHR36447">
    <property type="entry name" value="BETA-GALACTOSIDASE GANA"/>
    <property type="match status" value="1"/>
</dbReference>